<name>A0ABX1IHS5_STRGB</name>
<organism evidence="1 2">
    <name type="scientific">Streptomyces galbus</name>
    <dbReference type="NCBI Taxonomy" id="33898"/>
    <lineage>
        <taxon>Bacteria</taxon>
        <taxon>Bacillati</taxon>
        <taxon>Actinomycetota</taxon>
        <taxon>Actinomycetes</taxon>
        <taxon>Kitasatosporales</taxon>
        <taxon>Streptomycetaceae</taxon>
        <taxon>Streptomyces</taxon>
    </lineage>
</organism>
<protein>
    <submittedName>
        <fullName evidence="1">Uncharacterized protein</fullName>
    </submittedName>
</protein>
<evidence type="ECO:0000313" key="1">
    <source>
        <dbReference type="EMBL" id="NKQ24772.1"/>
    </source>
</evidence>
<dbReference type="RefSeq" id="WP_168373223.1">
    <property type="nucleotide sequence ID" value="NZ_JAAXMD010000067.1"/>
</dbReference>
<proteinExistence type="predicted"/>
<sequence length="48" mass="5537">MRFLDPRPKTLLKTVRWAATEADPVVRRMILGNGREAVKARLRGTKLF</sequence>
<reference evidence="1 2" key="1">
    <citation type="submission" date="2020-04" db="EMBL/GenBank/DDBJ databases">
        <title>Genome sequence of Streptomyces galbus strain I339.</title>
        <authorList>
            <person name="Silva E.A.N."/>
            <person name="Merces M."/>
            <person name="Castelo Branco A.P.O.T."/>
            <person name="Vasconcelos P.C."/>
            <person name="Costa N.P."/>
            <person name="Marinho G.C.S."/>
            <person name="Oliveira C.J.B."/>
            <person name="Araujo D."/>
            <person name="Rodrigues Junior V.S."/>
            <person name="Almeida R."/>
            <person name="Silva Filho U.R."/>
            <person name="Andrade A.S.A."/>
            <person name="Cibulski S.P."/>
        </authorList>
    </citation>
    <scope>NUCLEOTIDE SEQUENCE [LARGE SCALE GENOMIC DNA]</scope>
    <source>
        <strain evidence="1 2">I339</strain>
    </source>
</reference>
<accession>A0ABX1IHS5</accession>
<evidence type="ECO:0000313" key="2">
    <source>
        <dbReference type="Proteomes" id="UP000744032"/>
    </source>
</evidence>
<dbReference type="Proteomes" id="UP000744032">
    <property type="component" value="Unassembled WGS sequence"/>
</dbReference>
<comment type="caution">
    <text evidence="1">The sequence shown here is derived from an EMBL/GenBank/DDBJ whole genome shotgun (WGS) entry which is preliminary data.</text>
</comment>
<dbReference type="EMBL" id="JAAXMD010000067">
    <property type="protein sequence ID" value="NKQ24772.1"/>
    <property type="molecule type" value="Genomic_DNA"/>
</dbReference>
<keyword evidence="2" id="KW-1185">Reference proteome</keyword>
<gene>
    <name evidence="1" type="ORF">HF200_10000</name>
</gene>